<gene>
    <name evidence="3" type="ORF">JQS43_23255</name>
</gene>
<feature type="transmembrane region" description="Helical" evidence="1">
    <location>
        <begin position="68"/>
        <end position="87"/>
    </location>
</feature>
<accession>A0A895Y9F7</accession>
<feature type="transmembrane region" description="Helical" evidence="1">
    <location>
        <begin position="16"/>
        <end position="40"/>
    </location>
</feature>
<protein>
    <submittedName>
        <fullName evidence="3">Phosphatase PAP2 family protein</fullName>
    </submittedName>
</protein>
<evidence type="ECO:0000313" key="4">
    <source>
        <dbReference type="Proteomes" id="UP000662857"/>
    </source>
</evidence>
<reference evidence="3" key="1">
    <citation type="submission" date="2021-02" db="EMBL/GenBank/DDBJ databases">
        <title>Natrosporangium hydrolyticum gen. nov., sp. nov, a haloalkaliphilic actinobacterium from a soda solonchak soil.</title>
        <authorList>
            <person name="Sorokin D.Y."/>
            <person name="Khijniak T.V."/>
            <person name="Zakharycheva A.P."/>
            <person name="Boueva O.V."/>
            <person name="Ariskina E.V."/>
            <person name="Hahnke R.L."/>
            <person name="Bunk B."/>
            <person name="Sproer C."/>
            <person name="Schumann P."/>
            <person name="Evtushenko L.I."/>
            <person name="Kublanov I.V."/>
        </authorList>
    </citation>
    <scope>NUCLEOTIDE SEQUENCE</scope>
    <source>
        <strain evidence="3">DSM 106523</strain>
    </source>
</reference>
<dbReference type="SUPFAM" id="SSF48317">
    <property type="entry name" value="Acid phosphatase/Vanadium-dependent haloperoxidase"/>
    <property type="match status" value="1"/>
</dbReference>
<dbReference type="InterPro" id="IPR036938">
    <property type="entry name" value="PAP2/HPO_sf"/>
</dbReference>
<dbReference type="EMBL" id="CP070499">
    <property type="protein sequence ID" value="QSB14377.1"/>
    <property type="molecule type" value="Genomic_DNA"/>
</dbReference>
<keyword evidence="4" id="KW-1185">Reference proteome</keyword>
<dbReference type="InterPro" id="IPR000326">
    <property type="entry name" value="PAP2/HPO"/>
</dbReference>
<organism evidence="3 4">
    <name type="scientific">Natronosporangium hydrolyticum</name>
    <dbReference type="NCBI Taxonomy" id="2811111"/>
    <lineage>
        <taxon>Bacteria</taxon>
        <taxon>Bacillati</taxon>
        <taxon>Actinomycetota</taxon>
        <taxon>Actinomycetes</taxon>
        <taxon>Micromonosporales</taxon>
        <taxon>Micromonosporaceae</taxon>
        <taxon>Natronosporangium</taxon>
    </lineage>
</organism>
<evidence type="ECO:0000259" key="2">
    <source>
        <dbReference type="Pfam" id="PF01569"/>
    </source>
</evidence>
<evidence type="ECO:0000256" key="1">
    <source>
        <dbReference type="SAM" id="Phobius"/>
    </source>
</evidence>
<evidence type="ECO:0000313" key="3">
    <source>
        <dbReference type="EMBL" id="QSB14377.1"/>
    </source>
</evidence>
<dbReference type="Proteomes" id="UP000662857">
    <property type="component" value="Chromosome"/>
</dbReference>
<sequence>MQRDTSLATRQVPRDAILATAAAAGFVAITAALAVGGPLLELDLLVREWSEAHRPDWADTLARVFNRIGQGAWLMIISGLLAAWLGWRRRTAGAPWRVVGQPLLYGVCTAVMIVPTVLLIKAITHRAAPSSDLPPEQTVELFGSLPAGEYAAGYPGGHVLNTVVWYGVIVALITAVLREYGRGDPPLSVRLAIRLVPFAIVLFTTTYLSFHWLTDGLAGLALGLAIDRLLAVLRPYLWPTVP</sequence>
<name>A0A895Y9F7_9ACTN</name>
<feature type="domain" description="Phosphatidic acid phosphatase type 2/haloperoxidase" evidence="2">
    <location>
        <begin position="104"/>
        <end position="236"/>
    </location>
</feature>
<feature type="transmembrane region" description="Helical" evidence="1">
    <location>
        <begin position="192"/>
        <end position="210"/>
    </location>
</feature>
<feature type="transmembrane region" description="Helical" evidence="1">
    <location>
        <begin position="103"/>
        <end position="123"/>
    </location>
</feature>
<proteinExistence type="predicted"/>
<dbReference type="Gene3D" id="1.20.144.10">
    <property type="entry name" value="Phosphatidic acid phosphatase type 2/haloperoxidase"/>
    <property type="match status" value="1"/>
</dbReference>
<keyword evidence="1" id="KW-0812">Transmembrane</keyword>
<dbReference type="AlphaFoldDB" id="A0A895Y9F7"/>
<dbReference type="KEGG" id="nhy:JQS43_23255"/>
<feature type="transmembrane region" description="Helical" evidence="1">
    <location>
        <begin position="163"/>
        <end position="180"/>
    </location>
</feature>
<dbReference type="RefSeq" id="WP_239676506.1">
    <property type="nucleotide sequence ID" value="NZ_CP070499.1"/>
</dbReference>
<keyword evidence="1" id="KW-0472">Membrane</keyword>
<dbReference type="Pfam" id="PF01569">
    <property type="entry name" value="PAP2"/>
    <property type="match status" value="1"/>
</dbReference>
<keyword evidence="1" id="KW-1133">Transmembrane helix</keyword>